<protein>
    <submittedName>
        <fullName evidence="1">Uncharacterized protein</fullName>
    </submittedName>
</protein>
<accession>A0A5B7CNH2</accession>
<sequence length="78" mass="8511">MVDIWSRLSKEIVTAESVHEFKEKLDKSKYGDRPERRGRAGPALRVKLIVAPSSRWSAAAASSPCNLSTGSLARPSSI</sequence>
<keyword evidence="2" id="KW-1185">Reference proteome</keyword>
<dbReference type="AlphaFoldDB" id="A0A5B7CNH2"/>
<comment type="caution">
    <text evidence="1">The sequence shown here is derived from an EMBL/GenBank/DDBJ whole genome shotgun (WGS) entry which is preliminary data.</text>
</comment>
<evidence type="ECO:0000313" key="2">
    <source>
        <dbReference type="Proteomes" id="UP000324222"/>
    </source>
</evidence>
<name>A0A5B7CNH2_PORTR</name>
<gene>
    <name evidence="1" type="ORF">E2C01_002524</name>
</gene>
<evidence type="ECO:0000313" key="1">
    <source>
        <dbReference type="EMBL" id="MPC09906.1"/>
    </source>
</evidence>
<dbReference type="Proteomes" id="UP000324222">
    <property type="component" value="Unassembled WGS sequence"/>
</dbReference>
<reference evidence="1 2" key="1">
    <citation type="submission" date="2019-05" db="EMBL/GenBank/DDBJ databases">
        <title>Another draft genome of Portunus trituberculatus and its Hox gene families provides insights of decapod evolution.</title>
        <authorList>
            <person name="Jeong J.-H."/>
            <person name="Song I."/>
            <person name="Kim S."/>
            <person name="Choi T."/>
            <person name="Kim D."/>
            <person name="Ryu S."/>
            <person name="Kim W."/>
        </authorList>
    </citation>
    <scope>NUCLEOTIDE SEQUENCE [LARGE SCALE GENOMIC DNA]</scope>
    <source>
        <tissue evidence="1">Muscle</tissue>
    </source>
</reference>
<proteinExistence type="predicted"/>
<organism evidence="1 2">
    <name type="scientific">Portunus trituberculatus</name>
    <name type="common">Swimming crab</name>
    <name type="synonym">Neptunus trituberculatus</name>
    <dbReference type="NCBI Taxonomy" id="210409"/>
    <lineage>
        <taxon>Eukaryota</taxon>
        <taxon>Metazoa</taxon>
        <taxon>Ecdysozoa</taxon>
        <taxon>Arthropoda</taxon>
        <taxon>Crustacea</taxon>
        <taxon>Multicrustacea</taxon>
        <taxon>Malacostraca</taxon>
        <taxon>Eumalacostraca</taxon>
        <taxon>Eucarida</taxon>
        <taxon>Decapoda</taxon>
        <taxon>Pleocyemata</taxon>
        <taxon>Brachyura</taxon>
        <taxon>Eubrachyura</taxon>
        <taxon>Portunoidea</taxon>
        <taxon>Portunidae</taxon>
        <taxon>Portuninae</taxon>
        <taxon>Portunus</taxon>
    </lineage>
</organism>
<dbReference type="EMBL" id="VSRR010000092">
    <property type="protein sequence ID" value="MPC09906.1"/>
    <property type="molecule type" value="Genomic_DNA"/>
</dbReference>